<reference evidence="1 2" key="1">
    <citation type="submission" date="2017-04" db="EMBL/GenBank/DDBJ databases">
        <authorList>
            <person name="Afonso C.L."/>
            <person name="Miller P.J."/>
            <person name="Scott M.A."/>
            <person name="Spackman E."/>
            <person name="Goraichik I."/>
            <person name="Dimitrov K.M."/>
            <person name="Suarez D.L."/>
            <person name="Swayne D.E."/>
        </authorList>
    </citation>
    <scope>NUCLEOTIDE SEQUENCE [LARGE SCALE GENOMIC DNA]</scope>
    <source>
        <strain evidence="1 2">DSM 19625</strain>
    </source>
</reference>
<dbReference type="GO" id="GO:0016853">
    <property type="term" value="F:isomerase activity"/>
    <property type="evidence" value="ECO:0007669"/>
    <property type="project" value="UniProtKB-KW"/>
</dbReference>
<proteinExistence type="predicted"/>
<dbReference type="AlphaFoldDB" id="A0A1W2F2G6"/>
<dbReference type="Gene3D" id="3.20.20.150">
    <property type="entry name" value="Divalent-metal-dependent TIM barrel enzymes"/>
    <property type="match status" value="1"/>
</dbReference>
<gene>
    <name evidence="1" type="ORF">SAMN04488101_11924</name>
</gene>
<dbReference type="STRING" id="475255.SAMN04488101_11924"/>
<keyword evidence="1" id="KW-0413">Isomerase</keyword>
<evidence type="ECO:0000313" key="2">
    <source>
        <dbReference type="Proteomes" id="UP000192678"/>
    </source>
</evidence>
<protein>
    <submittedName>
        <fullName evidence="1">Sugar phosphate isomerase/epimerase</fullName>
    </submittedName>
</protein>
<name>A0A1W2F2G6_9SPHI</name>
<evidence type="ECO:0000313" key="1">
    <source>
        <dbReference type="EMBL" id="SMD16094.1"/>
    </source>
</evidence>
<dbReference type="SUPFAM" id="SSF51658">
    <property type="entry name" value="Xylose isomerase-like"/>
    <property type="match status" value="1"/>
</dbReference>
<dbReference type="EMBL" id="FWYB01000019">
    <property type="protein sequence ID" value="SMD16094.1"/>
    <property type="molecule type" value="Genomic_DNA"/>
</dbReference>
<accession>A0A1W2F2G6</accession>
<dbReference type="OrthoDB" id="2555274at2"/>
<keyword evidence="2" id="KW-1185">Reference proteome</keyword>
<dbReference type="InterPro" id="IPR036237">
    <property type="entry name" value="Xyl_isomerase-like_sf"/>
</dbReference>
<dbReference type="Proteomes" id="UP000192678">
    <property type="component" value="Unassembled WGS sequence"/>
</dbReference>
<dbReference type="RefSeq" id="WP_084291884.1">
    <property type="nucleotide sequence ID" value="NZ_FWYB01000019.1"/>
</dbReference>
<organism evidence="1 2">
    <name type="scientific">Pedobacter nyackensis</name>
    <dbReference type="NCBI Taxonomy" id="475255"/>
    <lineage>
        <taxon>Bacteria</taxon>
        <taxon>Pseudomonadati</taxon>
        <taxon>Bacteroidota</taxon>
        <taxon>Sphingobacteriia</taxon>
        <taxon>Sphingobacteriales</taxon>
        <taxon>Sphingobacteriaceae</taxon>
        <taxon>Pedobacter</taxon>
    </lineage>
</organism>
<sequence length="275" mass="31832">MEIKFFIPRWGNRHLSWADFAMKAKLAGYAGVEAGLPSDEDEKLAMFTQLNDNGLSWIGQHFETATADFKEHVKQFETRLYALASANPLFINSQTGKDFFIFEQNSELIELAARVSKETGLRILHETHRGKFSFCTSNTAGYLHKYPDLRITADFSHWCCVAESYLQDQQDILDLAIDRTDHFHSRVGFPGGPQVNHPAAPEWKEALDFHCQWWDAIVQHHLMLKSDTLTITCEFGPYPYMPQLPFHQHDVSDLWEVNLFMKNFLEKRYADLLNQ</sequence>